<dbReference type="EMBL" id="JAAOAV010000004">
    <property type="protein sequence ID" value="KAF5613248.1"/>
    <property type="molecule type" value="Genomic_DNA"/>
</dbReference>
<comment type="caution">
    <text evidence="12">The sequence shown here is derived from an EMBL/GenBank/DDBJ whole genome shotgun (WGS) entry which is preliminary data.</text>
</comment>
<dbReference type="InterPro" id="IPR050524">
    <property type="entry name" value="APC_YAT"/>
</dbReference>
<evidence type="ECO:0000256" key="6">
    <source>
        <dbReference type="ARBA" id="ARBA00023136"/>
    </source>
</evidence>
<dbReference type="FunFam" id="1.20.1740.10:FF:000006">
    <property type="entry name" value="General amino acid permease"/>
    <property type="match status" value="1"/>
</dbReference>
<dbReference type="Pfam" id="PF00324">
    <property type="entry name" value="AA_permease"/>
    <property type="match status" value="1"/>
</dbReference>
<feature type="signal peptide" evidence="8">
    <location>
        <begin position="1"/>
        <end position="18"/>
    </location>
</feature>
<accession>A0A8H5V8M7</accession>
<keyword evidence="8" id="KW-0732">Signal</keyword>
<comment type="subcellular location">
    <subcellularLocation>
        <location evidence="1">Membrane</location>
        <topology evidence="1">Multi-pass membrane protein</topology>
    </subcellularLocation>
</comment>
<keyword evidence="2" id="KW-0813">Transport</keyword>
<evidence type="ECO:0000256" key="7">
    <source>
        <dbReference type="SAM" id="Phobius"/>
    </source>
</evidence>
<dbReference type="PANTHER" id="PTHR43341">
    <property type="entry name" value="AMINO ACID PERMEASE"/>
    <property type="match status" value="1"/>
</dbReference>
<name>A0A8H5V8M7_GIBSU</name>
<feature type="transmembrane region" description="Helical" evidence="7">
    <location>
        <begin position="976"/>
        <end position="999"/>
    </location>
</feature>
<evidence type="ECO:0000313" key="12">
    <source>
        <dbReference type="EMBL" id="KAF5613248.1"/>
    </source>
</evidence>
<dbReference type="Gene3D" id="1.20.1740.10">
    <property type="entry name" value="Amino acid/polyamine transporter I"/>
    <property type="match status" value="1"/>
</dbReference>
<dbReference type="RefSeq" id="XP_036543564.1">
    <property type="nucleotide sequence ID" value="XM_036688329.1"/>
</dbReference>
<dbReference type="GO" id="GO:0016020">
    <property type="term" value="C:membrane"/>
    <property type="evidence" value="ECO:0007669"/>
    <property type="project" value="UniProtKB-SubCell"/>
</dbReference>
<dbReference type="InterPro" id="IPR013595">
    <property type="entry name" value="Pept_S33_TAP-like_C"/>
</dbReference>
<evidence type="ECO:0000259" key="10">
    <source>
        <dbReference type="Pfam" id="PF00561"/>
    </source>
</evidence>
<dbReference type="PANTHER" id="PTHR43341:SF18">
    <property type="entry name" value="AMINO ACID PERMEASE_ SLC12A DOMAIN-CONTAINING PROTEIN"/>
    <property type="match status" value="1"/>
</dbReference>
<organism evidence="12 13">
    <name type="scientific">Gibberella subglutinans</name>
    <name type="common">Fusarium subglutinans</name>
    <dbReference type="NCBI Taxonomy" id="42677"/>
    <lineage>
        <taxon>Eukaryota</taxon>
        <taxon>Fungi</taxon>
        <taxon>Dikarya</taxon>
        <taxon>Ascomycota</taxon>
        <taxon>Pezizomycotina</taxon>
        <taxon>Sordariomycetes</taxon>
        <taxon>Hypocreomycetidae</taxon>
        <taxon>Hypocreales</taxon>
        <taxon>Nectriaceae</taxon>
        <taxon>Fusarium</taxon>
        <taxon>Fusarium fujikuroi species complex</taxon>
    </lineage>
</organism>
<dbReference type="GO" id="GO:0015171">
    <property type="term" value="F:amino acid transmembrane transporter activity"/>
    <property type="evidence" value="ECO:0007669"/>
    <property type="project" value="TreeGrafter"/>
</dbReference>
<feature type="transmembrane region" description="Helical" evidence="7">
    <location>
        <begin position="767"/>
        <end position="787"/>
    </location>
</feature>
<evidence type="ECO:0000256" key="3">
    <source>
        <dbReference type="ARBA" id="ARBA00022692"/>
    </source>
</evidence>
<feature type="domain" description="Peptidase S33 tripeptidyl aminopeptidase-like C-terminal" evidence="11">
    <location>
        <begin position="454"/>
        <end position="548"/>
    </location>
</feature>
<dbReference type="AlphaFoldDB" id="A0A8H5V8M7"/>
<feature type="chain" id="PRO_5034062487" evidence="8">
    <location>
        <begin position="19"/>
        <end position="1140"/>
    </location>
</feature>
<gene>
    <name evidence="12" type="ORF">FSUBG_978</name>
</gene>
<dbReference type="InterPro" id="IPR004841">
    <property type="entry name" value="AA-permease/SLC12A_dom"/>
</dbReference>
<feature type="domain" description="Amino acid permease/ SLC12A" evidence="9">
    <location>
        <begin position="657"/>
        <end position="1116"/>
    </location>
</feature>
<evidence type="ECO:0000259" key="9">
    <source>
        <dbReference type="Pfam" id="PF00324"/>
    </source>
</evidence>
<reference evidence="12 13" key="1">
    <citation type="submission" date="2020-05" db="EMBL/GenBank/DDBJ databases">
        <title>Identification and distribution of gene clusters putatively required for synthesis of sphingolipid metabolism inhibitors in phylogenetically diverse species of the filamentous fungus Fusarium.</title>
        <authorList>
            <person name="Kim H.-S."/>
            <person name="Busman M."/>
            <person name="Brown D.W."/>
            <person name="Divon H."/>
            <person name="Uhlig S."/>
            <person name="Proctor R.H."/>
        </authorList>
    </citation>
    <scope>NUCLEOTIDE SEQUENCE [LARGE SCALE GENOMIC DNA]</scope>
    <source>
        <strain evidence="12 13">NRRL 66333</strain>
    </source>
</reference>
<dbReference type="Gene3D" id="3.40.50.1820">
    <property type="entry name" value="alpha/beta hydrolase"/>
    <property type="match status" value="1"/>
</dbReference>
<proteinExistence type="predicted"/>
<evidence type="ECO:0000256" key="4">
    <source>
        <dbReference type="ARBA" id="ARBA00022970"/>
    </source>
</evidence>
<dbReference type="GeneID" id="59323047"/>
<evidence type="ECO:0000313" key="13">
    <source>
        <dbReference type="Proteomes" id="UP000547976"/>
    </source>
</evidence>
<feature type="transmembrane region" description="Helical" evidence="7">
    <location>
        <begin position="793"/>
        <end position="816"/>
    </location>
</feature>
<evidence type="ECO:0000259" key="11">
    <source>
        <dbReference type="Pfam" id="PF08386"/>
    </source>
</evidence>
<keyword evidence="5 7" id="KW-1133">Transmembrane helix</keyword>
<evidence type="ECO:0000256" key="5">
    <source>
        <dbReference type="ARBA" id="ARBA00022989"/>
    </source>
</evidence>
<feature type="transmembrane region" description="Helical" evidence="7">
    <location>
        <begin position="688"/>
        <end position="719"/>
    </location>
</feature>
<keyword evidence="6 7" id="KW-0472">Membrane</keyword>
<feature type="transmembrane region" description="Helical" evidence="7">
    <location>
        <begin position="658"/>
        <end position="676"/>
    </location>
</feature>
<dbReference type="InterPro" id="IPR029058">
    <property type="entry name" value="AB_hydrolase_fold"/>
</dbReference>
<sequence>MKLINIIPVHLFLHCTYATVLPKDDNPCCPGVVDSKPPRDVPDNGIEWTRCNLGIPDYKENEKNKAFECGTLDVPLDYTDKFDTNTTTLKLIKLKASKKSPKGSIIVNFGGPGGSGVEFLLAAFNTDLANSLFGGQYDIISFDPRGTGNTLVPPDGNGFPEQMNEELVDTVQKSTYFIDLVTYLFQNSAYFIDVDDLINDHFVRYAFDYVSAFTESYVTRDKEYREFRGTAFVARDIAKIATALGEGDRINYWGISYGTVLGQVLAGMFPDRIEHMLLEGNLLADDYVKNLGLNGIREAEEALYHFYDECMAAANNSCHSAKKLPEDRDGFLKVLNRVFMVCTGVGGSFESPKSLSLANKFLIALYDLDGYLWLDDLIDTALEGNRSMCPGVIPDLTDLATPWNPQSDLAHLAIMCSDATVHTETSEDFISSFWNEVDQALDNPFYLSTLLGHAPCFRWNIHAAEVINLTSLSKVETKNPVLLINGKYDPVTPLDDARKISARFPRSRVVVHEGVGHGALNGHDSNCTRGIVHDYFVYGKLPQKETTCKPDQDAFELVEAMRQAGSDGPAGKRKVPVLFINKKRWRRRLLSAKTTISPYQIPSSPTSSGGVKMSADILAAGGKASPSMGVETRNDNNGDLVTATEEQSLQRGLHERHLSMLGIAGAIGTGLFLGLGQSVQTGGPLGALLGYATVGLVVCAVQFALGEVAALLPVTGAFVRHAEFLVDPAWGFAIGWNLVYGNILSIPSEITAICVLFEFWTDINPSLWIMIFIVLTTVVGLCFVRVFGEVEFWFALLKILLVVFLIILGLVINLGGVPGTERIGFRYWKNPGPFVEYIASGSWGQFLGYWSVMTSAVFSFAGVESIAMAAAETRNPARAIPKACKNVFIRILVFYILAILIVGMLVRSDDERLNDQSGAAGQSPFVIAASAAGIPAIPSVVNAVVITSAWSASNQSLLAGTRVLYGLALKRQAPRIFLRTTAWGVPYVCVLFFTCFMFLSFMSLSNGAMTVFWWLVDLTAAGVLISWASILLNHIRLRLAMKKQGIPIEKLPWHNSWTFYSSCAGLFMTLIILLTGGFRVFTRGNWDPVGFVSSYLDIPLVTAAYLIWKFVKKTKVVPLAEIPLQDAFRKSEEDHEVVTA</sequence>
<dbReference type="InterPro" id="IPR000073">
    <property type="entry name" value="AB_hydrolase_1"/>
</dbReference>
<dbReference type="Pfam" id="PF08386">
    <property type="entry name" value="Abhydrolase_4"/>
    <property type="match status" value="1"/>
</dbReference>
<feature type="transmembrane region" description="Helical" evidence="7">
    <location>
        <begin position="1011"/>
        <end position="1035"/>
    </location>
</feature>
<dbReference type="Proteomes" id="UP000547976">
    <property type="component" value="Unassembled WGS sequence"/>
</dbReference>
<feature type="transmembrane region" description="Helical" evidence="7">
    <location>
        <begin position="1090"/>
        <end position="1108"/>
    </location>
</feature>
<evidence type="ECO:0000256" key="1">
    <source>
        <dbReference type="ARBA" id="ARBA00004141"/>
    </source>
</evidence>
<feature type="transmembrane region" description="Helical" evidence="7">
    <location>
        <begin position="887"/>
        <end position="906"/>
    </location>
</feature>
<evidence type="ECO:0000256" key="2">
    <source>
        <dbReference type="ARBA" id="ARBA00022448"/>
    </source>
</evidence>
<feature type="transmembrane region" description="Helical" evidence="7">
    <location>
        <begin position="1056"/>
        <end position="1078"/>
    </location>
</feature>
<feature type="domain" description="AB hydrolase-1" evidence="10">
    <location>
        <begin position="105"/>
        <end position="281"/>
    </location>
</feature>
<keyword evidence="4" id="KW-0029">Amino-acid transport</keyword>
<keyword evidence="3 7" id="KW-0812">Transmembrane</keyword>
<protein>
    <submittedName>
        <fullName evidence="12">General amino acid permease</fullName>
    </submittedName>
</protein>
<dbReference type="Pfam" id="PF00561">
    <property type="entry name" value="Abhydrolase_1"/>
    <property type="match status" value="1"/>
</dbReference>
<dbReference type="OrthoDB" id="3900342at2759"/>
<evidence type="ECO:0000256" key="8">
    <source>
        <dbReference type="SAM" id="SignalP"/>
    </source>
</evidence>
<keyword evidence="13" id="KW-1185">Reference proteome</keyword>
<dbReference type="SUPFAM" id="SSF53474">
    <property type="entry name" value="alpha/beta-Hydrolases"/>
    <property type="match status" value="1"/>
</dbReference>
<feature type="transmembrane region" description="Helical" evidence="7">
    <location>
        <begin position="926"/>
        <end position="952"/>
    </location>
</feature>